<protein>
    <submittedName>
        <fullName evidence="2">NAD(P)H-binding protein</fullName>
    </submittedName>
</protein>
<sequence length="249" mass="26447">MDISVAGATGTLGAEIVRVAAARGHGVRSLSRATGVDVRDGRGLENAVRGSDAVIDALSLPSQSEAKAVAFFEQTSERLLEAERRAGVGHHLVISIVGIDRAPYGYYAGKVAQELAVEAGGVPWTIQRATQFHDFARQMFQGFAMGPVHPVITAPVQPVAISELASRVVDLVERGPSGRATDFAGPREEELGAMMRAWAQHIGARVWMPRVLLPGSYGAALRDGSALPDTSAELGRITFEDWLSQQPPG</sequence>
<dbReference type="Pfam" id="PF13460">
    <property type="entry name" value="NAD_binding_10"/>
    <property type="match status" value="1"/>
</dbReference>
<dbReference type="EMBL" id="JBBDGN010000007">
    <property type="protein sequence ID" value="MEJ1091817.1"/>
    <property type="molecule type" value="Genomic_DNA"/>
</dbReference>
<dbReference type="Gene3D" id="3.40.50.720">
    <property type="entry name" value="NAD(P)-binding Rossmann-like Domain"/>
    <property type="match status" value="1"/>
</dbReference>
<reference evidence="2 3" key="1">
    <citation type="submission" date="2024-02" db="EMBL/GenBank/DDBJ databases">
        <authorList>
            <person name="Saticioglu I.B."/>
        </authorList>
    </citation>
    <scope>NUCLEOTIDE SEQUENCE [LARGE SCALE GENOMIC DNA]</scope>
    <source>
        <strain evidence="2 3">Mu-43</strain>
    </source>
</reference>
<keyword evidence="3" id="KW-1185">Reference proteome</keyword>
<dbReference type="InterPro" id="IPR051207">
    <property type="entry name" value="ComplexI_NDUFA9_subunit"/>
</dbReference>
<dbReference type="PANTHER" id="PTHR12126:SF11">
    <property type="entry name" value="NADH DEHYDROGENASE [UBIQUINONE] 1 ALPHA SUBCOMPLEX SUBUNIT 9, MITOCHONDRIAL"/>
    <property type="match status" value="1"/>
</dbReference>
<dbReference type="RefSeq" id="WP_337319687.1">
    <property type="nucleotide sequence ID" value="NZ_JBBDGN010000007.1"/>
</dbReference>
<proteinExistence type="predicted"/>
<name>A0ABU8LMA7_9MICO</name>
<evidence type="ECO:0000313" key="2">
    <source>
        <dbReference type="EMBL" id="MEJ1091817.1"/>
    </source>
</evidence>
<dbReference type="Proteomes" id="UP001366085">
    <property type="component" value="Unassembled WGS sequence"/>
</dbReference>
<dbReference type="InterPro" id="IPR016040">
    <property type="entry name" value="NAD(P)-bd_dom"/>
</dbReference>
<comment type="caution">
    <text evidence="2">The sequence shown here is derived from an EMBL/GenBank/DDBJ whole genome shotgun (WGS) entry which is preliminary data.</text>
</comment>
<gene>
    <name evidence="2" type="ORF">WDU93_08915</name>
</gene>
<accession>A0ABU8LMA7</accession>
<dbReference type="InterPro" id="IPR036291">
    <property type="entry name" value="NAD(P)-bd_dom_sf"/>
</dbReference>
<feature type="domain" description="NAD(P)-binding" evidence="1">
    <location>
        <begin position="7"/>
        <end position="134"/>
    </location>
</feature>
<dbReference type="PANTHER" id="PTHR12126">
    <property type="entry name" value="NADH-UBIQUINONE OXIDOREDUCTASE 39 KDA SUBUNIT-RELATED"/>
    <property type="match status" value="1"/>
</dbReference>
<evidence type="ECO:0000259" key="1">
    <source>
        <dbReference type="Pfam" id="PF13460"/>
    </source>
</evidence>
<dbReference type="SUPFAM" id="SSF51735">
    <property type="entry name" value="NAD(P)-binding Rossmann-fold domains"/>
    <property type="match status" value="1"/>
</dbReference>
<evidence type="ECO:0000313" key="3">
    <source>
        <dbReference type="Proteomes" id="UP001366085"/>
    </source>
</evidence>
<organism evidence="2 3">
    <name type="scientific">Microbacterium istanbulense</name>
    <dbReference type="NCBI Taxonomy" id="3122049"/>
    <lineage>
        <taxon>Bacteria</taxon>
        <taxon>Bacillati</taxon>
        <taxon>Actinomycetota</taxon>
        <taxon>Actinomycetes</taxon>
        <taxon>Micrococcales</taxon>
        <taxon>Microbacteriaceae</taxon>
        <taxon>Microbacterium</taxon>
    </lineage>
</organism>